<feature type="transmembrane region" description="Helical" evidence="6">
    <location>
        <begin position="341"/>
        <end position="364"/>
    </location>
</feature>
<dbReference type="PANTHER" id="PTHR37422:SF13">
    <property type="entry name" value="LIPOPOLYSACCHARIDE BIOSYNTHESIS PROTEIN PA4999-RELATED"/>
    <property type="match status" value="1"/>
</dbReference>
<evidence type="ECO:0000313" key="9">
    <source>
        <dbReference type="Proteomes" id="UP001205740"/>
    </source>
</evidence>
<evidence type="ECO:0000256" key="1">
    <source>
        <dbReference type="ARBA" id="ARBA00004141"/>
    </source>
</evidence>
<keyword evidence="2 6" id="KW-0812">Transmembrane</keyword>
<feature type="transmembrane region" description="Helical" evidence="6">
    <location>
        <begin position="98"/>
        <end position="120"/>
    </location>
</feature>
<sequence>MIAPYIFAVAIVAAGGAIWLGARDYSLNTKLVSCSTFFLWIYSFGSAWLSLSPAGRQILTVGSSTPNAGVRLTRTLCIGIVLFISLVVIALNLETNRLVSKIGLLSVFLAPWVAILLVTFAHSSSLGLGLPLYFLFGVALVLGRPQPISLCRTLGILTATTAISSASLGIFFPGEGLTVRGTGATDVKALIGDTLLAGPFGSPNTLGLCLALGLPFVLAMRTRLSCLLVAAFVLVCIAWTASRTALAASAVVLVLALIKDARHVKFAALLGSGIAALLVVTIPVYNQSDPDSFTGRGRIWAGSFAAWRQAEIFGVNPDFYESIAKINNPLGRTAFHGHNLLVTYFPVGGLFAVASIVVLLAAITWRAAQPGRLQKISAGLTVSLLITGITESTLDLRSPGYLGWLIWPGIGVVLLATTTAKNKNRPNLHEVSSTPDQLGRGRAMK</sequence>
<feature type="transmembrane region" description="Helical" evidence="6">
    <location>
        <begin position="400"/>
        <end position="420"/>
    </location>
</feature>
<gene>
    <name evidence="8" type="ORF">LX12_003128</name>
</gene>
<organism evidence="8 9">
    <name type="scientific">Williamsia serinedens</name>
    <dbReference type="NCBI Taxonomy" id="391736"/>
    <lineage>
        <taxon>Bacteria</taxon>
        <taxon>Bacillati</taxon>
        <taxon>Actinomycetota</taxon>
        <taxon>Actinomycetes</taxon>
        <taxon>Mycobacteriales</taxon>
        <taxon>Nocardiaceae</taxon>
        <taxon>Williamsia</taxon>
    </lineage>
</organism>
<dbReference type="Pfam" id="PF04932">
    <property type="entry name" value="Wzy_C"/>
    <property type="match status" value="1"/>
</dbReference>
<feature type="transmembrane region" description="Helical" evidence="6">
    <location>
        <begin position="266"/>
        <end position="285"/>
    </location>
</feature>
<evidence type="ECO:0000256" key="3">
    <source>
        <dbReference type="ARBA" id="ARBA00022989"/>
    </source>
</evidence>
<proteinExistence type="predicted"/>
<evidence type="ECO:0000313" key="8">
    <source>
        <dbReference type="EMBL" id="MCP2161929.1"/>
    </source>
</evidence>
<feature type="transmembrane region" description="Helical" evidence="6">
    <location>
        <begin position="227"/>
        <end position="254"/>
    </location>
</feature>
<dbReference type="GO" id="GO:0016874">
    <property type="term" value="F:ligase activity"/>
    <property type="evidence" value="ECO:0007669"/>
    <property type="project" value="UniProtKB-KW"/>
</dbReference>
<dbReference type="PANTHER" id="PTHR37422">
    <property type="entry name" value="TEICHURONIC ACID BIOSYNTHESIS PROTEIN TUAE"/>
    <property type="match status" value="1"/>
</dbReference>
<feature type="transmembrane region" description="Helical" evidence="6">
    <location>
        <begin position="126"/>
        <end position="142"/>
    </location>
</feature>
<keyword evidence="8" id="KW-0436">Ligase</keyword>
<feature type="transmembrane region" description="Helical" evidence="6">
    <location>
        <begin position="6"/>
        <end position="22"/>
    </location>
</feature>
<accession>A0ABT1H3V5</accession>
<dbReference type="EMBL" id="JAMTCG010000005">
    <property type="protein sequence ID" value="MCP2161929.1"/>
    <property type="molecule type" value="Genomic_DNA"/>
</dbReference>
<feature type="region of interest" description="Disordered" evidence="5">
    <location>
        <begin position="425"/>
        <end position="445"/>
    </location>
</feature>
<keyword evidence="4 6" id="KW-0472">Membrane</keyword>
<evidence type="ECO:0000256" key="4">
    <source>
        <dbReference type="ARBA" id="ARBA00023136"/>
    </source>
</evidence>
<evidence type="ECO:0000256" key="5">
    <source>
        <dbReference type="SAM" id="MobiDB-lite"/>
    </source>
</evidence>
<comment type="subcellular location">
    <subcellularLocation>
        <location evidence="1">Membrane</location>
        <topology evidence="1">Multi-pass membrane protein</topology>
    </subcellularLocation>
</comment>
<feature type="transmembrane region" description="Helical" evidence="6">
    <location>
        <begin position="31"/>
        <end position="51"/>
    </location>
</feature>
<feature type="transmembrane region" description="Helical" evidence="6">
    <location>
        <begin position="71"/>
        <end position="91"/>
    </location>
</feature>
<evidence type="ECO:0000256" key="2">
    <source>
        <dbReference type="ARBA" id="ARBA00022692"/>
    </source>
</evidence>
<dbReference type="RefSeq" id="WP_253655493.1">
    <property type="nucleotide sequence ID" value="NZ_BAAAOE010000001.1"/>
</dbReference>
<name>A0ABT1H3V5_9NOCA</name>
<feature type="domain" description="O-antigen ligase-related" evidence="7">
    <location>
        <begin position="229"/>
        <end position="355"/>
    </location>
</feature>
<evidence type="ECO:0000259" key="7">
    <source>
        <dbReference type="Pfam" id="PF04932"/>
    </source>
</evidence>
<reference evidence="8 9" key="1">
    <citation type="submission" date="2022-06" db="EMBL/GenBank/DDBJ databases">
        <title>Genomic Encyclopedia of Archaeal and Bacterial Type Strains, Phase II (KMG-II): from individual species to whole genera.</title>
        <authorList>
            <person name="Goeker M."/>
        </authorList>
    </citation>
    <scope>NUCLEOTIDE SEQUENCE [LARGE SCALE GENOMIC DNA]</scope>
    <source>
        <strain evidence="8 9">DSM 45037</strain>
    </source>
</reference>
<dbReference type="InterPro" id="IPR007016">
    <property type="entry name" value="O-antigen_ligase-rel_domated"/>
</dbReference>
<evidence type="ECO:0000256" key="6">
    <source>
        <dbReference type="SAM" id="Phobius"/>
    </source>
</evidence>
<dbReference type="Proteomes" id="UP001205740">
    <property type="component" value="Unassembled WGS sequence"/>
</dbReference>
<keyword evidence="3 6" id="KW-1133">Transmembrane helix</keyword>
<dbReference type="InterPro" id="IPR051533">
    <property type="entry name" value="WaaL-like"/>
</dbReference>
<protein>
    <submittedName>
        <fullName evidence="8">O-antigen ligase like membrane protein</fullName>
    </submittedName>
</protein>
<keyword evidence="9" id="KW-1185">Reference proteome</keyword>
<comment type="caution">
    <text evidence="8">The sequence shown here is derived from an EMBL/GenBank/DDBJ whole genome shotgun (WGS) entry which is preliminary data.</text>
</comment>
<feature type="transmembrane region" description="Helical" evidence="6">
    <location>
        <begin position="154"/>
        <end position="172"/>
    </location>
</feature>